<evidence type="ECO:0000313" key="2">
    <source>
        <dbReference type="EMBL" id="DAF87765.1"/>
    </source>
</evidence>
<proteinExistence type="predicted"/>
<dbReference type="EMBL" id="BK015968">
    <property type="protein sequence ID" value="DAF87765.1"/>
    <property type="molecule type" value="Genomic_DNA"/>
</dbReference>
<reference evidence="2" key="1">
    <citation type="journal article" date="2021" name="Proc. Natl. Acad. Sci. U.S.A.">
        <title>A Catalog of Tens of Thousands of Viruses from Human Metagenomes Reveals Hidden Associations with Chronic Diseases.</title>
        <authorList>
            <person name="Tisza M.J."/>
            <person name="Buck C.B."/>
        </authorList>
    </citation>
    <scope>NUCLEOTIDE SEQUENCE</scope>
    <source>
        <strain evidence="2">CtCuC1</strain>
    </source>
</reference>
<protein>
    <submittedName>
        <fullName evidence="2">Minor capsid component</fullName>
    </submittedName>
</protein>
<name>A0A8S5TZX9_9CAUD</name>
<dbReference type="Pfam" id="PF04233">
    <property type="entry name" value="Phage_Mu_F"/>
    <property type="match status" value="1"/>
</dbReference>
<dbReference type="InterPro" id="IPR006528">
    <property type="entry name" value="Phage_head_morphogenesis_dom"/>
</dbReference>
<organism evidence="2">
    <name type="scientific">Myoviridae sp. ctCuC1</name>
    <dbReference type="NCBI Taxonomy" id="2825055"/>
    <lineage>
        <taxon>Viruses</taxon>
        <taxon>Duplodnaviria</taxon>
        <taxon>Heunggongvirae</taxon>
        <taxon>Uroviricota</taxon>
        <taxon>Caudoviricetes</taxon>
    </lineage>
</organism>
<evidence type="ECO:0000259" key="1">
    <source>
        <dbReference type="Pfam" id="PF04233"/>
    </source>
</evidence>
<sequence>MEGLRRRLTGASSPFQMLQVLRGFARSPTLDKAAREAAGSMATSLFHDGARSWREAARRGSRGRAIYLLLKKERSHRSEISAIVEQNSKLIRSMTSRVASKVAHEMDKGQMEGKRPEELMHQVLARWPQLTRAHALLIARTESSKATTALTRVRAESAGLSWYVWKTSKDARVRSSHSHMDDVICSWKAPPSPEKLLHQKDYGHYAPGEIFNCRCYPAPLLDYEDVSWPHKVYMNGRIRMMTLAAFKKLNGGGSL</sequence>
<feature type="domain" description="Phage head morphogenesis" evidence="1">
    <location>
        <begin position="101"/>
        <end position="215"/>
    </location>
</feature>
<accession>A0A8S5TZX9</accession>